<dbReference type="RefSeq" id="WP_379595755.1">
    <property type="nucleotide sequence ID" value="NZ_JBHUDE010000005.1"/>
</dbReference>
<keyword evidence="1" id="KW-0472">Membrane</keyword>
<evidence type="ECO:0000256" key="1">
    <source>
        <dbReference type="SAM" id="Phobius"/>
    </source>
</evidence>
<evidence type="ECO:0000259" key="2">
    <source>
        <dbReference type="Pfam" id="PF13273"/>
    </source>
</evidence>
<keyword evidence="1" id="KW-1133">Transmembrane helix</keyword>
<keyword evidence="4" id="KW-1185">Reference proteome</keyword>
<accession>A0ABW4HMY0</accession>
<feature type="transmembrane region" description="Helical" evidence="1">
    <location>
        <begin position="66"/>
        <end position="87"/>
    </location>
</feature>
<gene>
    <name evidence="3" type="ORF">ACFSBH_01905</name>
</gene>
<proteinExistence type="predicted"/>
<reference evidence="4" key="1">
    <citation type="journal article" date="2019" name="Int. J. Syst. Evol. Microbiol.">
        <title>The Global Catalogue of Microorganisms (GCM) 10K type strain sequencing project: providing services to taxonomists for standard genome sequencing and annotation.</title>
        <authorList>
            <consortium name="The Broad Institute Genomics Platform"/>
            <consortium name="The Broad Institute Genome Sequencing Center for Infectious Disease"/>
            <person name="Wu L."/>
            <person name="Ma J."/>
        </authorList>
    </citation>
    <scope>NUCLEOTIDE SEQUENCE [LARGE SCALE GENOMIC DNA]</scope>
    <source>
        <strain evidence="4">CGMCC 1.12376</strain>
    </source>
</reference>
<protein>
    <submittedName>
        <fullName evidence="3">DUF4064 domain-containing protein</fullName>
    </submittedName>
</protein>
<feature type="transmembrane region" description="Helical" evidence="1">
    <location>
        <begin position="99"/>
        <end position="125"/>
    </location>
</feature>
<comment type="caution">
    <text evidence="3">The sequence shown here is derived from an EMBL/GenBank/DDBJ whole genome shotgun (WGS) entry which is preliminary data.</text>
</comment>
<keyword evidence="1" id="KW-0812">Transmembrane</keyword>
<dbReference type="InterPro" id="IPR025273">
    <property type="entry name" value="DUF4064"/>
</dbReference>
<evidence type="ECO:0000313" key="3">
    <source>
        <dbReference type="EMBL" id="MFD1606427.1"/>
    </source>
</evidence>
<dbReference type="Pfam" id="PF13273">
    <property type="entry name" value="DUF4064"/>
    <property type="match status" value="1"/>
</dbReference>
<evidence type="ECO:0000313" key="4">
    <source>
        <dbReference type="Proteomes" id="UP001597221"/>
    </source>
</evidence>
<feature type="transmembrane region" description="Helical" evidence="1">
    <location>
        <begin position="7"/>
        <end position="27"/>
    </location>
</feature>
<dbReference type="Proteomes" id="UP001597221">
    <property type="component" value="Unassembled WGS sequence"/>
</dbReference>
<feature type="domain" description="DUF4064" evidence="2">
    <location>
        <begin position="4"/>
        <end position="109"/>
    </location>
</feature>
<name>A0ABW4HMY0_9BACI</name>
<dbReference type="EMBL" id="JBHUDE010000005">
    <property type="protein sequence ID" value="MFD1606427.1"/>
    <property type="molecule type" value="Genomic_DNA"/>
</dbReference>
<sequence>MKSNGEVLFLVIGVVLFSILFAGSLVLSNGVQNSSGAEELAQQFISDENVTEVTAGQILTFLENGFLYVGIVSLICAVIGVISIVLIKKSGNPGAAGKLLISTAILSTILTLFVGVLACCAYLIAGIKANGRNKSLKASA</sequence>
<organism evidence="3 4">
    <name type="scientific">Oceanobacillus luteolus</name>
    <dbReference type="NCBI Taxonomy" id="1274358"/>
    <lineage>
        <taxon>Bacteria</taxon>
        <taxon>Bacillati</taxon>
        <taxon>Bacillota</taxon>
        <taxon>Bacilli</taxon>
        <taxon>Bacillales</taxon>
        <taxon>Bacillaceae</taxon>
        <taxon>Oceanobacillus</taxon>
    </lineage>
</organism>